<dbReference type="InterPro" id="IPR043502">
    <property type="entry name" value="DNA/RNA_pol_sf"/>
</dbReference>
<accession>A0ABQ5I0W6</accession>
<evidence type="ECO:0000313" key="2">
    <source>
        <dbReference type="EMBL" id="GJT93053.1"/>
    </source>
</evidence>
<protein>
    <recommendedName>
        <fullName evidence="4">Reverse transcriptase/retrotransposon-derived protein RNase H-like domain-containing protein</fullName>
    </recommendedName>
</protein>
<reference evidence="2" key="1">
    <citation type="journal article" date="2022" name="Int. J. Mol. Sci.">
        <title>Draft Genome of Tanacetum Coccineum: Genomic Comparison of Closely Related Tanacetum-Family Plants.</title>
        <authorList>
            <person name="Yamashiro T."/>
            <person name="Shiraishi A."/>
            <person name="Nakayama K."/>
            <person name="Satake H."/>
        </authorList>
    </citation>
    <scope>NUCLEOTIDE SEQUENCE</scope>
</reference>
<dbReference type="Proteomes" id="UP001151760">
    <property type="component" value="Unassembled WGS sequence"/>
</dbReference>
<keyword evidence="3" id="KW-1185">Reference proteome</keyword>
<proteinExistence type="predicted"/>
<feature type="compositionally biased region" description="Basic residues" evidence="1">
    <location>
        <begin position="121"/>
        <end position="141"/>
    </location>
</feature>
<gene>
    <name evidence="2" type="ORF">Tco_1081898</name>
</gene>
<evidence type="ECO:0008006" key="4">
    <source>
        <dbReference type="Google" id="ProtNLM"/>
    </source>
</evidence>
<reference evidence="2" key="2">
    <citation type="submission" date="2022-01" db="EMBL/GenBank/DDBJ databases">
        <authorList>
            <person name="Yamashiro T."/>
            <person name="Shiraishi A."/>
            <person name="Satake H."/>
            <person name="Nakayama K."/>
        </authorList>
    </citation>
    <scope>NUCLEOTIDE SEQUENCE</scope>
</reference>
<dbReference type="EMBL" id="BQNB010020168">
    <property type="protein sequence ID" value="GJT93053.1"/>
    <property type="molecule type" value="Genomic_DNA"/>
</dbReference>
<feature type="region of interest" description="Disordered" evidence="1">
    <location>
        <begin position="118"/>
        <end position="158"/>
    </location>
</feature>
<dbReference type="SUPFAM" id="SSF56672">
    <property type="entry name" value="DNA/RNA polymerases"/>
    <property type="match status" value="1"/>
</dbReference>
<name>A0ABQ5I0W6_9ASTR</name>
<evidence type="ECO:0000256" key="1">
    <source>
        <dbReference type="SAM" id="MobiDB-lite"/>
    </source>
</evidence>
<organism evidence="2 3">
    <name type="scientific">Tanacetum coccineum</name>
    <dbReference type="NCBI Taxonomy" id="301880"/>
    <lineage>
        <taxon>Eukaryota</taxon>
        <taxon>Viridiplantae</taxon>
        <taxon>Streptophyta</taxon>
        <taxon>Embryophyta</taxon>
        <taxon>Tracheophyta</taxon>
        <taxon>Spermatophyta</taxon>
        <taxon>Magnoliopsida</taxon>
        <taxon>eudicotyledons</taxon>
        <taxon>Gunneridae</taxon>
        <taxon>Pentapetalae</taxon>
        <taxon>asterids</taxon>
        <taxon>campanulids</taxon>
        <taxon>Asterales</taxon>
        <taxon>Asteraceae</taxon>
        <taxon>Asteroideae</taxon>
        <taxon>Anthemideae</taxon>
        <taxon>Anthemidinae</taxon>
        <taxon>Tanacetum</taxon>
    </lineage>
</organism>
<sequence>MRRAAVPYRDSFLLEKETPFYFSKECIEAFNTLKKNLTEAPILIAPDWNEPFELMCSDGQAQRMLGAVAVRHVEKSDLNADVPDLCGKKLPVLEFLFKSFTSSASFLGIQDRRYYNENSKKRAKTNKSKAIRSGKGQKYKSHQMEEIDFSEGLKMPEV</sequence>
<comment type="caution">
    <text evidence="2">The sequence shown here is derived from an EMBL/GenBank/DDBJ whole genome shotgun (WGS) entry which is preliminary data.</text>
</comment>
<evidence type="ECO:0000313" key="3">
    <source>
        <dbReference type="Proteomes" id="UP001151760"/>
    </source>
</evidence>